<dbReference type="Gene3D" id="3.90.70.10">
    <property type="entry name" value="Cysteine proteinases"/>
    <property type="match status" value="1"/>
</dbReference>
<accession>A0A9W8QSQ4</accession>
<name>A0A9W8QSQ4_9HYPO</name>
<keyword evidence="2" id="KW-0378">Hydrolase</keyword>
<dbReference type="SUPFAM" id="SSF54001">
    <property type="entry name" value="Cysteine proteinases"/>
    <property type="match status" value="1"/>
</dbReference>
<feature type="non-terminal residue" evidence="2">
    <location>
        <position position="164"/>
    </location>
</feature>
<keyword evidence="3" id="KW-1185">Reference proteome</keyword>
<comment type="caution">
    <text evidence="2">The sequence shown here is derived from an EMBL/GenBank/DDBJ whole genome shotgun (WGS) entry which is preliminary data.</text>
</comment>
<dbReference type="EC" id="3.4.19.12" evidence="2"/>
<reference evidence="2" key="1">
    <citation type="submission" date="2022-09" db="EMBL/GenBank/DDBJ databases">
        <title>Fusarium specimens isolated from Avocado Roots.</title>
        <authorList>
            <person name="Stajich J."/>
            <person name="Roper C."/>
            <person name="Heimlech-Rivalta G."/>
        </authorList>
    </citation>
    <scope>NUCLEOTIDE SEQUENCE</scope>
    <source>
        <strain evidence="2">A02</strain>
    </source>
</reference>
<dbReference type="AlphaFoldDB" id="A0A9W8QSQ4"/>
<dbReference type="GO" id="GO:0006508">
    <property type="term" value="P:proteolysis"/>
    <property type="evidence" value="ECO:0007669"/>
    <property type="project" value="UniProtKB-KW"/>
</dbReference>
<evidence type="ECO:0000313" key="2">
    <source>
        <dbReference type="EMBL" id="KAJ4177191.1"/>
    </source>
</evidence>
<evidence type="ECO:0000313" key="3">
    <source>
        <dbReference type="Proteomes" id="UP001152087"/>
    </source>
</evidence>
<keyword evidence="2" id="KW-0645">Protease</keyword>
<dbReference type="Proteomes" id="UP001152087">
    <property type="component" value="Unassembled WGS sequence"/>
</dbReference>
<organism evidence="2 3">
    <name type="scientific">Fusarium falciforme</name>
    <dbReference type="NCBI Taxonomy" id="195108"/>
    <lineage>
        <taxon>Eukaryota</taxon>
        <taxon>Fungi</taxon>
        <taxon>Dikarya</taxon>
        <taxon>Ascomycota</taxon>
        <taxon>Pezizomycotina</taxon>
        <taxon>Sordariomycetes</taxon>
        <taxon>Hypocreomycetidae</taxon>
        <taxon>Hypocreales</taxon>
        <taxon>Nectriaceae</taxon>
        <taxon>Fusarium</taxon>
        <taxon>Fusarium solani species complex</taxon>
    </lineage>
</organism>
<dbReference type="EMBL" id="JAOQAV010000121">
    <property type="protein sequence ID" value="KAJ4177191.1"/>
    <property type="molecule type" value="Genomic_DNA"/>
</dbReference>
<proteinExistence type="predicted"/>
<gene>
    <name evidence="2" type="primary">UBP2_2</name>
    <name evidence="2" type="ORF">NW755_013994</name>
</gene>
<dbReference type="InterPro" id="IPR038765">
    <property type="entry name" value="Papain-like_cys_pep_sf"/>
</dbReference>
<dbReference type="GO" id="GO:0004843">
    <property type="term" value="F:cysteine-type deubiquitinase activity"/>
    <property type="evidence" value="ECO:0007669"/>
    <property type="project" value="UniProtKB-EC"/>
</dbReference>
<sequence length="164" mass="18925">MSGHYWVWIHDFEQNIWRKYIDSNVELNRNADEVLATLNSSGEPYFLCYVRDEDKDEHVDVPGRRRPPPATDADGDVAVSNNEPVADSKTLEDHPPHQRSHPHPCCHHRQPLKRLTRSSTPTALRARPWLPVASLMVGLGRVYPSIALRRMRMDLTQEGRYHSL</sequence>
<protein>
    <submittedName>
        <fullName evidence="2">Ubiquitin-specific protease ubp2</fullName>
        <ecNumber evidence="2">3.4.19.12</ecNumber>
    </submittedName>
</protein>
<feature type="region of interest" description="Disordered" evidence="1">
    <location>
        <begin position="57"/>
        <end position="110"/>
    </location>
</feature>
<feature type="compositionally biased region" description="Basic residues" evidence="1">
    <location>
        <begin position="97"/>
        <end position="110"/>
    </location>
</feature>
<evidence type="ECO:0000256" key="1">
    <source>
        <dbReference type="SAM" id="MobiDB-lite"/>
    </source>
</evidence>